<evidence type="ECO:0000256" key="6">
    <source>
        <dbReference type="HAMAP-Rule" id="MF_00054"/>
    </source>
</evidence>
<dbReference type="GO" id="GO:0005737">
    <property type="term" value="C:cytoplasm"/>
    <property type="evidence" value="ECO:0007669"/>
    <property type="project" value="UniProtKB-SubCell"/>
</dbReference>
<dbReference type="NCBIfam" id="NF009381">
    <property type="entry name" value="PRK12740.1-5"/>
    <property type="match status" value="1"/>
</dbReference>
<dbReference type="InterPro" id="IPR047872">
    <property type="entry name" value="EFG_IV"/>
</dbReference>
<dbReference type="CDD" id="cd01434">
    <property type="entry name" value="EFG_mtEFG1_IV"/>
    <property type="match status" value="1"/>
</dbReference>
<dbReference type="SUPFAM" id="SSF52540">
    <property type="entry name" value="P-loop containing nucleoside triphosphate hydrolases"/>
    <property type="match status" value="1"/>
</dbReference>
<dbReference type="FunFam" id="3.30.70.870:FF:000001">
    <property type="entry name" value="Elongation factor G"/>
    <property type="match status" value="1"/>
</dbReference>
<dbReference type="PRINTS" id="PR00315">
    <property type="entry name" value="ELONGATNFCT"/>
</dbReference>
<dbReference type="Gene3D" id="3.40.50.300">
    <property type="entry name" value="P-loop containing nucleotide triphosphate hydrolases"/>
    <property type="match status" value="1"/>
</dbReference>
<dbReference type="InterPro" id="IPR035649">
    <property type="entry name" value="EFG_V"/>
</dbReference>
<dbReference type="Pfam" id="PF00009">
    <property type="entry name" value="GTP_EFTU"/>
    <property type="match status" value="1"/>
</dbReference>
<dbReference type="CDD" id="cd01886">
    <property type="entry name" value="EF-G"/>
    <property type="match status" value="1"/>
</dbReference>
<dbReference type="GO" id="GO:0003746">
    <property type="term" value="F:translation elongation factor activity"/>
    <property type="evidence" value="ECO:0007669"/>
    <property type="project" value="UniProtKB-UniRule"/>
</dbReference>
<name>A0A139XHD1_9CYAN</name>
<comment type="caution">
    <text evidence="9">The sequence shown here is derived from an EMBL/GenBank/DDBJ whole genome shotgun (WGS) entry which is preliminary data.</text>
</comment>
<comment type="subcellular location">
    <subcellularLocation>
        <location evidence="6">Cytoplasm</location>
    </subcellularLocation>
</comment>
<dbReference type="EMBL" id="ANNX02000012">
    <property type="protein sequence ID" value="KYC44081.1"/>
    <property type="molecule type" value="Genomic_DNA"/>
</dbReference>
<dbReference type="Gene3D" id="3.30.70.870">
    <property type="entry name" value="Elongation Factor G (Translational Gtpase), domain 3"/>
    <property type="match status" value="1"/>
</dbReference>
<feature type="domain" description="Tr-type G" evidence="8">
    <location>
        <begin position="5"/>
        <end position="291"/>
    </location>
</feature>
<dbReference type="InterPro" id="IPR005517">
    <property type="entry name" value="Transl_elong_EFG/EF2_IV"/>
</dbReference>
<dbReference type="InterPro" id="IPR000640">
    <property type="entry name" value="EFG_V-like"/>
</dbReference>
<dbReference type="SUPFAM" id="SSF54980">
    <property type="entry name" value="EF-G C-terminal domain-like"/>
    <property type="match status" value="2"/>
</dbReference>
<dbReference type="Proteomes" id="UP000076925">
    <property type="component" value="Unassembled WGS sequence"/>
</dbReference>
<keyword evidence="6" id="KW-0963">Cytoplasm</keyword>
<evidence type="ECO:0000256" key="3">
    <source>
        <dbReference type="ARBA" id="ARBA00022768"/>
    </source>
</evidence>
<dbReference type="SMART" id="SM00889">
    <property type="entry name" value="EFG_IV"/>
    <property type="match status" value="1"/>
</dbReference>
<proteinExistence type="inferred from homology"/>
<dbReference type="InterPro" id="IPR004540">
    <property type="entry name" value="Transl_elong_EFG/EF2"/>
</dbReference>
<keyword evidence="5 6" id="KW-0342">GTP-binding</keyword>
<evidence type="ECO:0000313" key="9">
    <source>
        <dbReference type="EMBL" id="KYC44081.1"/>
    </source>
</evidence>
<dbReference type="FunFam" id="3.30.70.240:FF:000001">
    <property type="entry name" value="Elongation factor G"/>
    <property type="match status" value="1"/>
</dbReference>
<feature type="binding site" evidence="6">
    <location>
        <begin position="80"/>
        <end position="84"/>
    </location>
    <ligand>
        <name>GTP</name>
        <dbReference type="ChEBI" id="CHEBI:37565"/>
    </ligand>
</feature>
<organism evidence="9 10">
    <name type="scientific">Scytonema hofmannii PCC 7110</name>
    <dbReference type="NCBI Taxonomy" id="128403"/>
    <lineage>
        <taxon>Bacteria</taxon>
        <taxon>Bacillati</taxon>
        <taxon>Cyanobacteriota</taxon>
        <taxon>Cyanophyceae</taxon>
        <taxon>Nostocales</taxon>
        <taxon>Scytonemataceae</taxon>
        <taxon>Scytonema</taxon>
    </lineage>
</organism>
<comment type="function">
    <text evidence="6">Catalyzes the GTP-dependent ribosomal translocation step during translation elongation. During this step, the ribosome changes from the pre-translocational (PRE) to the post-translocational (POST) state as the newly formed A-site-bound peptidyl-tRNA and P-site-bound deacylated tRNA move to the P and E sites, respectively. Catalyzes the coordinated movement of the two tRNA molecules, the mRNA and conformational changes in the ribosome.</text>
</comment>
<keyword evidence="2 6" id="KW-0547">Nucleotide-binding</keyword>
<dbReference type="InterPro" id="IPR027417">
    <property type="entry name" value="P-loop_NTPase"/>
</dbReference>
<dbReference type="PROSITE" id="PS51722">
    <property type="entry name" value="G_TR_2"/>
    <property type="match status" value="1"/>
</dbReference>
<dbReference type="Gene3D" id="2.40.30.10">
    <property type="entry name" value="Translation factors"/>
    <property type="match status" value="1"/>
</dbReference>
<dbReference type="SMART" id="SM00838">
    <property type="entry name" value="EFG_C"/>
    <property type="match status" value="1"/>
</dbReference>
<dbReference type="Pfam" id="PF03764">
    <property type="entry name" value="EFG_IV"/>
    <property type="match status" value="1"/>
</dbReference>
<dbReference type="NCBIfam" id="TIGR00231">
    <property type="entry name" value="small_GTP"/>
    <property type="match status" value="1"/>
</dbReference>
<evidence type="ECO:0000256" key="4">
    <source>
        <dbReference type="ARBA" id="ARBA00022917"/>
    </source>
</evidence>
<gene>
    <name evidence="6 9" type="primary">fusA</name>
    <name evidence="9" type="ORF">WA1_02765</name>
</gene>
<dbReference type="AlphaFoldDB" id="A0A139XHD1"/>
<dbReference type="InterPro" id="IPR041095">
    <property type="entry name" value="EFG_II"/>
</dbReference>
<dbReference type="STRING" id="128403.WA1_02765"/>
<dbReference type="PANTHER" id="PTHR43636:SF2">
    <property type="entry name" value="ELONGATION FACTOR G, MITOCHONDRIAL"/>
    <property type="match status" value="1"/>
</dbReference>
<dbReference type="SUPFAM" id="SSF50447">
    <property type="entry name" value="Translation proteins"/>
    <property type="match status" value="1"/>
</dbReference>
<dbReference type="Pfam" id="PF00679">
    <property type="entry name" value="EFG_C"/>
    <property type="match status" value="1"/>
</dbReference>
<dbReference type="InterPro" id="IPR009022">
    <property type="entry name" value="EFG_III"/>
</dbReference>
<sequence length="681" mass="75409">MKPRERIRNIGISAHIDSGKTTLSERILFYTGRIHNIEEVRGGGKGATMDFMELEKEHGITIASAATTCQWQETQINLIDTPGHVDFTIEVERALRVLDGAVMVLCAVAGVQSQSITVDRQIKRYRVPRLAFINKMDRAGANPFRVVQAMCDKLGTACAKSDRLALNAVLLQYPIGSEDQFQGVIDLVEMTANYYEGENGENWVKNPIPATLKDKAQQAREKMLDALSLFSEPMTTMLLEGEEVPKELIWETIRQATLRLELVPVLLGSAFKNKGVQNLLDAIALYLPSPVDRGVKALASSHTPYSLLPTPYSPLVALAFKLTVESFGQLTYTRIYSGTLKPGDIVYNPRTDKRVQIGRMVRMHANKREDVKVAVAGDIVALLGVDCASGDTLCSEEMPISLEGMFVPEAVITLAISPKKQEDTDRLAKALHRFQREDPTFRVSVDPESNNTLISGMGELHLEIYVERIKREYNAEVYVGQPAVAYRETILQRASFDYRLKKQSGGSGQFAHVTGRIEPSDEPFVFENRVVGGAIPKEYITACEKGFKEAMLSGLLEGYPVTGVKVVLEGGSYHSVDSSELAFRSAAYKAFEQAFARAKPAMLEPIMLVEVETPNEFVGRVQGDLSSRRGLLLGSETMQGDSVIRAEVPLEKMFGYSTALRSLTSGMATFSMEFACYRRQM</sequence>
<dbReference type="InterPro" id="IPR005225">
    <property type="entry name" value="Small_GTP-bd"/>
</dbReference>
<feature type="binding site" evidence="6">
    <location>
        <begin position="134"/>
        <end position="137"/>
    </location>
    <ligand>
        <name>GTP</name>
        <dbReference type="ChEBI" id="CHEBI:37565"/>
    </ligand>
</feature>
<dbReference type="NCBIfam" id="TIGR00484">
    <property type="entry name" value="EF-G"/>
    <property type="match status" value="1"/>
</dbReference>
<dbReference type="OrthoDB" id="580826at2"/>
<evidence type="ECO:0000256" key="7">
    <source>
        <dbReference type="NCBIfam" id="TIGR00484"/>
    </source>
</evidence>
<dbReference type="Gene3D" id="3.30.230.10">
    <property type="match status" value="1"/>
</dbReference>
<dbReference type="FunFam" id="3.30.230.10:FF:000003">
    <property type="entry name" value="Elongation factor G"/>
    <property type="match status" value="1"/>
</dbReference>
<accession>A0A139XHD1</accession>
<evidence type="ECO:0000259" key="8">
    <source>
        <dbReference type="PROSITE" id="PS51722"/>
    </source>
</evidence>
<dbReference type="CDD" id="cd03713">
    <property type="entry name" value="EFG_mtEFG_C"/>
    <property type="match status" value="1"/>
</dbReference>
<dbReference type="Pfam" id="PF03144">
    <property type="entry name" value="GTP_EFTU_D2"/>
    <property type="match status" value="1"/>
</dbReference>
<dbReference type="HAMAP" id="MF_00054_B">
    <property type="entry name" value="EF_G_EF_2_B"/>
    <property type="match status" value="1"/>
</dbReference>
<dbReference type="InterPro" id="IPR020568">
    <property type="entry name" value="Ribosomal_Su5_D2-typ_SF"/>
</dbReference>
<dbReference type="Gene3D" id="3.30.70.240">
    <property type="match status" value="1"/>
</dbReference>
<dbReference type="GO" id="GO:0003924">
    <property type="term" value="F:GTPase activity"/>
    <property type="evidence" value="ECO:0007669"/>
    <property type="project" value="InterPro"/>
</dbReference>
<dbReference type="InterPro" id="IPR035647">
    <property type="entry name" value="EFG_III/V"/>
</dbReference>
<dbReference type="Pfam" id="PF14492">
    <property type="entry name" value="EFG_III"/>
    <property type="match status" value="1"/>
</dbReference>
<keyword evidence="3 6" id="KW-0251">Elongation factor</keyword>
<dbReference type="InterPro" id="IPR000795">
    <property type="entry name" value="T_Tr_GTP-bd_dom"/>
</dbReference>
<dbReference type="GO" id="GO:0005525">
    <property type="term" value="F:GTP binding"/>
    <property type="evidence" value="ECO:0007669"/>
    <property type="project" value="UniProtKB-UniRule"/>
</dbReference>
<dbReference type="FunFam" id="3.40.50.300:FF:000029">
    <property type="entry name" value="Elongation factor G"/>
    <property type="match status" value="1"/>
</dbReference>
<feature type="binding site" evidence="6">
    <location>
        <begin position="14"/>
        <end position="21"/>
    </location>
    <ligand>
        <name>GTP</name>
        <dbReference type="ChEBI" id="CHEBI:37565"/>
    </ligand>
</feature>
<evidence type="ECO:0000256" key="2">
    <source>
        <dbReference type="ARBA" id="ARBA00022741"/>
    </source>
</evidence>
<evidence type="ECO:0000256" key="5">
    <source>
        <dbReference type="ARBA" id="ARBA00023134"/>
    </source>
</evidence>
<dbReference type="CDD" id="cd04091">
    <property type="entry name" value="mtEFG1_II_like"/>
    <property type="match status" value="1"/>
</dbReference>
<dbReference type="InterPro" id="IPR004161">
    <property type="entry name" value="EFTu-like_2"/>
</dbReference>
<dbReference type="SUPFAM" id="SSF54211">
    <property type="entry name" value="Ribosomal protein S5 domain 2-like"/>
    <property type="match status" value="1"/>
</dbReference>
<evidence type="ECO:0000313" key="10">
    <source>
        <dbReference type="Proteomes" id="UP000076925"/>
    </source>
</evidence>
<dbReference type="PANTHER" id="PTHR43636">
    <property type="entry name" value="ELONGATION FACTOR G, MITOCHONDRIAL"/>
    <property type="match status" value="1"/>
</dbReference>
<keyword evidence="10" id="KW-1185">Reference proteome</keyword>
<dbReference type="InterPro" id="IPR009000">
    <property type="entry name" value="Transl_B-barrel_sf"/>
</dbReference>
<dbReference type="FunFam" id="2.40.30.10:FF:000022">
    <property type="entry name" value="Elongation factor G, mitochondrial"/>
    <property type="match status" value="1"/>
</dbReference>
<protein>
    <recommendedName>
        <fullName evidence="6 7">Elongation factor G</fullName>
        <shortName evidence="6">EF-G</shortName>
    </recommendedName>
</protein>
<evidence type="ECO:0000256" key="1">
    <source>
        <dbReference type="ARBA" id="ARBA00005870"/>
    </source>
</evidence>
<dbReference type="CDD" id="cd16262">
    <property type="entry name" value="EFG_III"/>
    <property type="match status" value="1"/>
</dbReference>
<keyword evidence="4 6" id="KW-0648">Protein biosynthesis</keyword>
<dbReference type="RefSeq" id="WP_017741382.1">
    <property type="nucleotide sequence ID" value="NZ_KQ976354.1"/>
</dbReference>
<dbReference type="InterPro" id="IPR014721">
    <property type="entry name" value="Ribsml_uS5_D2-typ_fold_subgr"/>
</dbReference>
<reference evidence="9 10" key="1">
    <citation type="journal article" date="2013" name="Genome Biol. Evol.">
        <title>Genomes of Stigonematalean cyanobacteria (subsection V) and the evolution of oxygenic photosynthesis from prokaryotes to plastids.</title>
        <authorList>
            <person name="Dagan T."/>
            <person name="Roettger M."/>
            <person name="Stucken K."/>
            <person name="Landan G."/>
            <person name="Koch R."/>
            <person name="Major P."/>
            <person name="Gould S.B."/>
            <person name="Goremykin V.V."/>
            <person name="Rippka R."/>
            <person name="Tandeau de Marsac N."/>
            <person name="Gugger M."/>
            <person name="Lockhart P.J."/>
            <person name="Allen J.F."/>
            <person name="Brune I."/>
            <person name="Maus I."/>
            <person name="Puhler A."/>
            <person name="Martin W.F."/>
        </authorList>
    </citation>
    <scope>NUCLEOTIDE SEQUENCE [LARGE SCALE GENOMIC DNA]</scope>
    <source>
        <strain evidence="9 10">PCC 7110</strain>
    </source>
</reference>
<comment type="similarity">
    <text evidence="1 6">Belongs to the TRAFAC class translation factor GTPase superfamily. Classic translation factor GTPase family. EF-G/EF-2 subfamily.</text>
</comment>